<gene>
    <name evidence="1" type="ORF">ENSA7_26660</name>
</gene>
<name>A0A2S9YRG6_9BACT</name>
<protein>
    <submittedName>
        <fullName evidence="1">Uncharacterized protein</fullName>
    </submittedName>
</protein>
<dbReference type="EMBL" id="PVNL01000051">
    <property type="protein sequence ID" value="PRQ07676.1"/>
    <property type="molecule type" value="Genomic_DNA"/>
</dbReference>
<evidence type="ECO:0000313" key="2">
    <source>
        <dbReference type="Proteomes" id="UP000238823"/>
    </source>
</evidence>
<accession>A0A2S9YRG6</accession>
<proteinExistence type="predicted"/>
<reference evidence="1 2" key="1">
    <citation type="submission" date="2018-03" db="EMBL/GenBank/DDBJ databases">
        <title>Draft Genome Sequences of the Obligatory Marine Myxobacteria Enhygromyxa salina SWB007.</title>
        <authorList>
            <person name="Poehlein A."/>
            <person name="Moghaddam J.A."/>
            <person name="Harms H."/>
            <person name="Alanjari M."/>
            <person name="Koenig G.M."/>
            <person name="Daniel R."/>
            <person name="Schaeberle T.F."/>
        </authorList>
    </citation>
    <scope>NUCLEOTIDE SEQUENCE [LARGE SCALE GENOMIC DNA]</scope>
    <source>
        <strain evidence="1 2">SWB007</strain>
    </source>
</reference>
<dbReference type="AlphaFoldDB" id="A0A2S9YRG6"/>
<comment type="caution">
    <text evidence="1">The sequence shown here is derived from an EMBL/GenBank/DDBJ whole genome shotgun (WGS) entry which is preliminary data.</text>
</comment>
<sequence>MQLKKYRYEFPPLEAHFVEAPSPRAVVEFLQRTYPHNWEEVLPTMVEIPDWPVFWKTLDQHGRPLPPNKVG</sequence>
<dbReference type="Proteomes" id="UP000238823">
    <property type="component" value="Unassembled WGS sequence"/>
</dbReference>
<dbReference type="OrthoDB" id="5518694at2"/>
<dbReference type="RefSeq" id="WP_106089685.1">
    <property type="nucleotide sequence ID" value="NZ_PVNL01000051.1"/>
</dbReference>
<organism evidence="1 2">
    <name type="scientific">Enhygromyxa salina</name>
    <dbReference type="NCBI Taxonomy" id="215803"/>
    <lineage>
        <taxon>Bacteria</taxon>
        <taxon>Pseudomonadati</taxon>
        <taxon>Myxococcota</taxon>
        <taxon>Polyangia</taxon>
        <taxon>Nannocystales</taxon>
        <taxon>Nannocystaceae</taxon>
        <taxon>Enhygromyxa</taxon>
    </lineage>
</organism>
<evidence type="ECO:0000313" key="1">
    <source>
        <dbReference type="EMBL" id="PRQ07676.1"/>
    </source>
</evidence>